<dbReference type="CDD" id="cd21383">
    <property type="entry name" value="GAT_GGA_Tom1-like"/>
    <property type="match status" value="1"/>
</dbReference>
<name>D5G599_TUBMM</name>
<dbReference type="GO" id="GO:0006897">
    <property type="term" value="P:endocytosis"/>
    <property type="evidence" value="ECO:0007669"/>
    <property type="project" value="InterPro"/>
</dbReference>
<feature type="domain" description="GAT" evidence="6">
    <location>
        <begin position="241"/>
        <end position="339"/>
    </location>
</feature>
<keyword evidence="2" id="KW-0813">Transport</keyword>
<keyword evidence="3" id="KW-0653">Protein transport</keyword>
<reference evidence="7 8" key="1">
    <citation type="journal article" date="2010" name="Nature">
        <title>Perigord black truffle genome uncovers evolutionary origins and mechanisms of symbiosis.</title>
        <authorList>
            <person name="Martin F."/>
            <person name="Kohler A."/>
            <person name="Murat C."/>
            <person name="Balestrini R."/>
            <person name="Coutinho P.M."/>
            <person name="Jaillon O."/>
            <person name="Montanini B."/>
            <person name="Morin E."/>
            <person name="Noel B."/>
            <person name="Percudani R."/>
            <person name="Porcel B."/>
            <person name="Rubini A."/>
            <person name="Amicucci A."/>
            <person name="Amselem J."/>
            <person name="Anthouard V."/>
            <person name="Arcioni S."/>
            <person name="Artiguenave F."/>
            <person name="Aury J.M."/>
            <person name="Ballario P."/>
            <person name="Bolchi A."/>
            <person name="Brenna A."/>
            <person name="Brun A."/>
            <person name="Buee M."/>
            <person name="Cantarel B."/>
            <person name="Chevalier G."/>
            <person name="Couloux A."/>
            <person name="Da Silva C."/>
            <person name="Denoeud F."/>
            <person name="Duplessis S."/>
            <person name="Ghignone S."/>
            <person name="Hilselberger B."/>
            <person name="Iotti M."/>
            <person name="Marcais B."/>
            <person name="Mello A."/>
            <person name="Miranda M."/>
            <person name="Pacioni G."/>
            <person name="Quesneville H."/>
            <person name="Riccioni C."/>
            <person name="Ruotolo R."/>
            <person name="Splivallo R."/>
            <person name="Stocchi V."/>
            <person name="Tisserant E."/>
            <person name="Viscomi A.R."/>
            <person name="Zambonelli A."/>
            <person name="Zampieri E."/>
            <person name="Henrissat B."/>
            <person name="Lebrun M.H."/>
            <person name="Paolocci F."/>
            <person name="Bonfante P."/>
            <person name="Ottonello S."/>
            <person name="Wincker P."/>
        </authorList>
    </citation>
    <scope>NUCLEOTIDE SEQUENCE [LARGE SCALE GENOMIC DNA]</scope>
    <source>
        <strain evidence="7 8">Mel28</strain>
    </source>
</reference>
<feature type="region of interest" description="Disordered" evidence="4">
    <location>
        <begin position="204"/>
        <end position="232"/>
    </location>
</feature>
<dbReference type="GO" id="GO:0015031">
    <property type="term" value="P:protein transport"/>
    <property type="evidence" value="ECO:0007669"/>
    <property type="project" value="UniProtKB-KW"/>
</dbReference>
<dbReference type="GeneID" id="9188111"/>
<dbReference type="PROSITE" id="PS50909">
    <property type="entry name" value="GAT"/>
    <property type="match status" value="1"/>
</dbReference>
<dbReference type="KEGG" id="tml:GSTUM_00004241001"/>
<dbReference type="RefSeq" id="XP_002835535.1">
    <property type="nucleotide sequence ID" value="XM_002835489.1"/>
</dbReference>
<feature type="domain" description="VHS" evidence="5">
    <location>
        <begin position="72"/>
        <end position="159"/>
    </location>
</feature>
<dbReference type="HOGENOM" id="CLU_031989_0_0_1"/>
<dbReference type="PANTHER" id="PTHR47789:SF2">
    <property type="entry name" value="VHS DOMAIN-CONTAINING PROTEIN"/>
    <property type="match status" value="1"/>
</dbReference>
<dbReference type="InterPro" id="IPR002014">
    <property type="entry name" value="VHS_dom"/>
</dbReference>
<evidence type="ECO:0000259" key="6">
    <source>
        <dbReference type="PROSITE" id="PS50909"/>
    </source>
</evidence>
<dbReference type="Gene3D" id="1.25.40.90">
    <property type="match status" value="1"/>
</dbReference>
<dbReference type="AlphaFoldDB" id="D5G599"/>
<dbReference type="STRING" id="656061.D5G599"/>
<dbReference type="SUPFAM" id="SSF48464">
    <property type="entry name" value="ENTH/VHS domain"/>
    <property type="match status" value="1"/>
</dbReference>
<evidence type="ECO:0000313" key="8">
    <source>
        <dbReference type="Proteomes" id="UP000006911"/>
    </source>
</evidence>
<comment type="subunit">
    <text evidence="1">Component of the ESCRT-0 complex composed of HSE1 and VPS27.</text>
</comment>
<dbReference type="InterPro" id="IPR038425">
    <property type="entry name" value="GAT_sf"/>
</dbReference>
<feature type="compositionally biased region" description="Basic and acidic residues" evidence="4">
    <location>
        <begin position="8"/>
        <end position="27"/>
    </location>
</feature>
<accession>D5G599</accession>
<evidence type="ECO:0000313" key="7">
    <source>
        <dbReference type="EMBL" id="CAZ79692.1"/>
    </source>
</evidence>
<dbReference type="GO" id="GO:0043130">
    <property type="term" value="F:ubiquitin binding"/>
    <property type="evidence" value="ECO:0007669"/>
    <property type="project" value="InterPro"/>
</dbReference>
<dbReference type="SUPFAM" id="SSF89009">
    <property type="entry name" value="GAT-like domain"/>
    <property type="match status" value="1"/>
</dbReference>
<dbReference type="GO" id="GO:0030479">
    <property type="term" value="C:actin cortical patch"/>
    <property type="evidence" value="ECO:0007669"/>
    <property type="project" value="TreeGrafter"/>
</dbReference>
<dbReference type="InParanoid" id="D5G599"/>
<feature type="region of interest" description="Disordered" evidence="4">
    <location>
        <begin position="358"/>
        <end position="422"/>
    </location>
</feature>
<dbReference type="OMA" id="MMTLIET"/>
<dbReference type="Proteomes" id="UP000006911">
    <property type="component" value="Unassembled WGS sequence"/>
</dbReference>
<dbReference type="GO" id="GO:0035091">
    <property type="term" value="F:phosphatidylinositol binding"/>
    <property type="evidence" value="ECO:0007669"/>
    <property type="project" value="InterPro"/>
</dbReference>
<dbReference type="Gene3D" id="1.20.58.160">
    <property type="match status" value="1"/>
</dbReference>
<evidence type="ECO:0000256" key="2">
    <source>
        <dbReference type="ARBA" id="ARBA00022448"/>
    </source>
</evidence>
<dbReference type="PROSITE" id="PS50179">
    <property type="entry name" value="VHS"/>
    <property type="match status" value="1"/>
</dbReference>
<dbReference type="InterPro" id="IPR045007">
    <property type="entry name" value="LSB5"/>
</dbReference>
<keyword evidence="8" id="KW-1185">Reference proteome</keyword>
<dbReference type="GO" id="GO:0007034">
    <property type="term" value="P:vacuolar transport"/>
    <property type="evidence" value="ECO:0007669"/>
    <property type="project" value="UniProtKB-ARBA"/>
</dbReference>
<feature type="region of interest" description="Disordered" evidence="4">
    <location>
        <begin position="1"/>
        <end position="39"/>
    </location>
</feature>
<protein>
    <submittedName>
        <fullName evidence="7">(Perigord truffle) hypothetical protein</fullName>
    </submittedName>
</protein>
<evidence type="ECO:0000256" key="4">
    <source>
        <dbReference type="SAM" id="MobiDB-lite"/>
    </source>
</evidence>
<evidence type="ECO:0000256" key="1">
    <source>
        <dbReference type="ARBA" id="ARBA00011446"/>
    </source>
</evidence>
<dbReference type="eggNOG" id="ENOG502S1ZS">
    <property type="taxonomic scope" value="Eukaryota"/>
</dbReference>
<sequence length="422" mass="45166">MKRILTTFKREKGDASERYRDAGDRGRSGSSASLAEDDSPEGRIVIATKSFCESGGPQNQNPGEEVLYLPTIVDLAESSPTAARAAAHTIRKYLETKKNNSLRPHTQCNAIMLTRILSDNPSCAFTRNLAEAKFVAAVKELLKHGREPSVRLKLVETLEHFDGRVTARAGVGVGVGGHGDEEVEGLKGLVEVWAKEKRNMAKLSKSAPASGGGGGLFTGNPNNTNGQYRPHHYYQTQPDLPNMEELAARISEAQTSAKLLEQVLQSTPHPEIPRNELIREFADRCKTASRSMQRYISVASGGGDGAGDGSGIDEDTLTTLIMTNDLLTMAVGKHARAVKEALEKQEVHKTVEGARITDVAGRGMDAMGGGGGIGDEPSTPGESGRRGAGPGVNVQRDGQREREMVPDSPVSPATPGPVAYRY</sequence>
<dbReference type="PANTHER" id="PTHR47789">
    <property type="entry name" value="LAS SEVENTEEN-BINDING PROTEIN 5"/>
    <property type="match status" value="1"/>
</dbReference>
<proteinExistence type="predicted"/>
<dbReference type="EMBL" id="FN429998">
    <property type="protein sequence ID" value="CAZ79692.1"/>
    <property type="molecule type" value="Genomic_DNA"/>
</dbReference>
<dbReference type="GO" id="GO:0051666">
    <property type="term" value="P:actin cortical patch localization"/>
    <property type="evidence" value="ECO:0007669"/>
    <property type="project" value="TreeGrafter"/>
</dbReference>
<dbReference type="Pfam" id="PF03127">
    <property type="entry name" value="GAT"/>
    <property type="match status" value="1"/>
</dbReference>
<dbReference type="InterPro" id="IPR008942">
    <property type="entry name" value="ENTH_VHS"/>
</dbReference>
<evidence type="ECO:0000259" key="5">
    <source>
        <dbReference type="PROSITE" id="PS50179"/>
    </source>
</evidence>
<dbReference type="GO" id="GO:0007015">
    <property type="term" value="P:actin filament organization"/>
    <property type="evidence" value="ECO:0007669"/>
    <property type="project" value="InterPro"/>
</dbReference>
<organism evidence="7 8">
    <name type="scientific">Tuber melanosporum (strain Mel28)</name>
    <name type="common">Perigord black truffle</name>
    <dbReference type="NCBI Taxonomy" id="656061"/>
    <lineage>
        <taxon>Eukaryota</taxon>
        <taxon>Fungi</taxon>
        <taxon>Dikarya</taxon>
        <taxon>Ascomycota</taxon>
        <taxon>Pezizomycotina</taxon>
        <taxon>Pezizomycetes</taxon>
        <taxon>Pezizales</taxon>
        <taxon>Tuberaceae</taxon>
        <taxon>Tuber</taxon>
    </lineage>
</organism>
<evidence type="ECO:0000256" key="3">
    <source>
        <dbReference type="ARBA" id="ARBA00022927"/>
    </source>
</evidence>
<gene>
    <name evidence="7" type="ORF">GSTUM_00004241001</name>
</gene>
<dbReference type="InterPro" id="IPR004152">
    <property type="entry name" value="GAT_dom"/>
</dbReference>